<dbReference type="InterPro" id="IPR017900">
    <property type="entry name" value="4Fe4S_Fe_S_CS"/>
</dbReference>
<dbReference type="SMART" id="SM00902">
    <property type="entry name" value="Fe_hyd_SSU"/>
    <property type="match status" value="1"/>
</dbReference>
<dbReference type="PROSITE" id="PS51379">
    <property type="entry name" value="4FE4S_FER_2"/>
    <property type="match status" value="2"/>
</dbReference>
<dbReference type="NCBIfam" id="NF040763">
    <property type="entry name" value="FeFe_hydrog_A6"/>
    <property type="match status" value="1"/>
</dbReference>
<dbReference type="FunFam" id="3.10.20.740:FF:000004">
    <property type="entry name" value="NADH-quinone oxidoreductase"/>
    <property type="match status" value="1"/>
</dbReference>
<dbReference type="Gene3D" id="3.40.950.10">
    <property type="entry name" value="Fe-only Hydrogenase (Larger Subunit), Chain L, domain 3"/>
    <property type="match status" value="1"/>
</dbReference>
<dbReference type="GO" id="GO:0051537">
    <property type="term" value="F:2 iron, 2 sulfur cluster binding"/>
    <property type="evidence" value="ECO:0007669"/>
    <property type="project" value="UniProtKB-KW"/>
</dbReference>
<dbReference type="InterPro" id="IPR017896">
    <property type="entry name" value="4Fe4S_Fe-S-bd"/>
</dbReference>
<dbReference type="PANTHER" id="PTHR11615">
    <property type="entry name" value="NITRATE, FORMATE, IRON DEHYDROGENASE"/>
    <property type="match status" value="1"/>
</dbReference>
<dbReference type="InterPro" id="IPR009016">
    <property type="entry name" value="Fe_hydrogenase"/>
</dbReference>
<dbReference type="InterPro" id="IPR001041">
    <property type="entry name" value="2Fe-2S_ferredoxin-type"/>
</dbReference>
<evidence type="ECO:0000256" key="2">
    <source>
        <dbReference type="ARBA" id="ARBA00004370"/>
    </source>
</evidence>
<comment type="similarity">
    <text evidence="3">Belongs to the complex I 75 kDa subunit family.</text>
</comment>
<dbReference type="SUPFAM" id="SSF54292">
    <property type="entry name" value="2Fe-2S ferredoxin-like"/>
    <property type="match status" value="1"/>
</dbReference>
<protein>
    <submittedName>
        <fullName evidence="17">NADP-reducing hydrogenase subunit HndD</fullName>
        <ecNumber evidence="17">1.12.1.3</ecNumber>
    </submittedName>
</protein>
<evidence type="ECO:0000259" key="16">
    <source>
        <dbReference type="PROSITE" id="PS51839"/>
    </source>
</evidence>
<proteinExistence type="inferred from homology"/>
<keyword evidence="17" id="KW-0560">Oxidoreductase</keyword>
<keyword evidence="8" id="KW-1278">Translocase</keyword>
<dbReference type="InterPro" id="IPR036010">
    <property type="entry name" value="2Fe-2S_ferredoxin-like_sf"/>
</dbReference>
<evidence type="ECO:0000256" key="4">
    <source>
        <dbReference type="ARBA" id="ARBA00022485"/>
    </source>
</evidence>
<keyword evidence="11" id="KW-0520">NAD</keyword>
<comment type="cofactor">
    <cofactor evidence="1">
        <name>[4Fe-4S] cluster</name>
        <dbReference type="ChEBI" id="CHEBI:49883"/>
    </cofactor>
</comment>
<dbReference type="Pfam" id="PF02256">
    <property type="entry name" value="Fe_hyd_SSU"/>
    <property type="match status" value="1"/>
</dbReference>
<name>A0A644X8L8_9ZZZZ</name>
<sequence>MDEQMISCTIDGKPVTVERGTRILDACLAAGIKVPTLCYLKDVSSHGSCGVCVVEVEGAKRLVRSCMHSVMPGMVIKTQTERVLHARKLNLELVLANHPLLCTTCERNLNCELQALSQQLGVRTSRFPRTKKKFEEVDVTSASLIRDPNACILCNRCVEVCASMQSVSAIQLTGRGLKTKVATFYDQGLGNSVCTNCGQCSLVCPTAAITEKSQVQQVFDALHDPSLTVLVQTAPAIRVGLGEAMGLGEGSLVTGKMVGALRSLGFDKVFDTQFTADLTIMEEAYELIHRLTHQGQLPMITSCSPGWIKFIETFYPEQVGHLSSCKSPQQMFGAIAKTFYAEQAQLDPRSIRVVSIMPCTAKKFEAGRSEMDSSFSYWKERMNLSEEDRFCDVDWALTTRELAKMLKMVGIDFASLGEGEFDDPLGASTGGAVIFASSGGVMEAALRTAVEKLTGSVLQEVEFASLRERKGIREAALQIGESTVKVAVANTLANARVLLDQIKAGTSPYTFIEVMTCPDGCLGGGGQPIPTNADIRAKRAQSIYEEDRSKPIRKSHENPAIKDLYARFLDQPLSQMSHHLLHTTYTKRLEYPFD</sequence>
<dbReference type="PROSITE" id="PS00198">
    <property type="entry name" value="4FE4S_FER_1"/>
    <property type="match status" value="1"/>
</dbReference>
<evidence type="ECO:0000256" key="1">
    <source>
        <dbReference type="ARBA" id="ARBA00001966"/>
    </source>
</evidence>
<dbReference type="InterPro" id="IPR036991">
    <property type="entry name" value="Fe_hydrogenase_ssu_sf"/>
</dbReference>
<dbReference type="AlphaFoldDB" id="A0A644X8L8"/>
<dbReference type="Pfam" id="PF02906">
    <property type="entry name" value="Fe_hyd_lg_C"/>
    <property type="match status" value="1"/>
</dbReference>
<evidence type="ECO:0000256" key="10">
    <source>
        <dbReference type="ARBA" id="ARBA00023014"/>
    </source>
</evidence>
<dbReference type="InterPro" id="IPR049830">
    <property type="entry name" value="HndD"/>
</dbReference>
<dbReference type="Gene3D" id="3.40.50.1780">
    <property type="match status" value="1"/>
</dbReference>
<evidence type="ECO:0000256" key="3">
    <source>
        <dbReference type="ARBA" id="ARBA00005404"/>
    </source>
</evidence>
<dbReference type="GO" id="GO:0008901">
    <property type="term" value="F:ferredoxin hydrogenase activity"/>
    <property type="evidence" value="ECO:0007669"/>
    <property type="project" value="InterPro"/>
</dbReference>
<dbReference type="PROSITE" id="PS51839">
    <property type="entry name" value="4FE4S_HC3"/>
    <property type="match status" value="1"/>
</dbReference>
<evidence type="ECO:0000256" key="5">
    <source>
        <dbReference type="ARBA" id="ARBA00022714"/>
    </source>
</evidence>
<dbReference type="SUPFAM" id="SSF53920">
    <property type="entry name" value="Fe-only hydrogenase"/>
    <property type="match status" value="1"/>
</dbReference>
<dbReference type="FunFam" id="3.30.70.20:FF:000035">
    <property type="entry name" value="Iron hydrogenase 1"/>
    <property type="match status" value="1"/>
</dbReference>
<keyword evidence="12" id="KW-0472">Membrane</keyword>
<dbReference type="InterPro" id="IPR050340">
    <property type="entry name" value="Cytosolic_Fe-S_CAF"/>
</dbReference>
<keyword evidence="6" id="KW-0479">Metal-binding</keyword>
<comment type="subcellular location">
    <subcellularLocation>
        <location evidence="2">Membrane</location>
    </subcellularLocation>
</comment>
<evidence type="ECO:0000259" key="15">
    <source>
        <dbReference type="PROSITE" id="PS51379"/>
    </source>
</evidence>
<dbReference type="Gene3D" id="4.10.260.20">
    <property type="entry name" value="Iron hydrogenase, small subunit"/>
    <property type="match status" value="1"/>
</dbReference>
<evidence type="ECO:0000256" key="6">
    <source>
        <dbReference type="ARBA" id="ARBA00022723"/>
    </source>
</evidence>
<dbReference type="GO" id="GO:0005506">
    <property type="term" value="F:iron ion binding"/>
    <property type="evidence" value="ECO:0007669"/>
    <property type="project" value="InterPro"/>
</dbReference>
<evidence type="ECO:0000256" key="12">
    <source>
        <dbReference type="ARBA" id="ARBA00023136"/>
    </source>
</evidence>
<keyword evidence="10" id="KW-0411">Iron-sulfur</keyword>
<keyword evidence="9" id="KW-0408">Iron</keyword>
<evidence type="ECO:0000256" key="11">
    <source>
        <dbReference type="ARBA" id="ARBA00023027"/>
    </source>
</evidence>
<dbReference type="Pfam" id="PF10588">
    <property type="entry name" value="NADH-G_4Fe-4S_3"/>
    <property type="match status" value="1"/>
</dbReference>
<dbReference type="EMBL" id="VSSQ01001983">
    <property type="protein sequence ID" value="MPM12520.1"/>
    <property type="molecule type" value="Genomic_DNA"/>
</dbReference>
<keyword evidence="7" id="KW-0677">Repeat</keyword>
<dbReference type="PROSITE" id="PS51085">
    <property type="entry name" value="2FE2S_FER_2"/>
    <property type="match status" value="1"/>
</dbReference>
<feature type="domain" description="4Fe-4S ferredoxin-type" evidence="15">
    <location>
        <begin position="185"/>
        <end position="214"/>
    </location>
</feature>
<dbReference type="Pfam" id="PF13510">
    <property type="entry name" value="Fer2_4"/>
    <property type="match status" value="1"/>
</dbReference>
<keyword evidence="4" id="KW-0004">4Fe-4S</keyword>
<feature type="domain" description="4Fe-4S His(Cys)3-ligated-type" evidence="16">
    <location>
        <begin position="82"/>
        <end position="121"/>
    </location>
</feature>
<dbReference type="Gene3D" id="3.30.70.20">
    <property type="match status" value="1"/>
</dbReference>
<keyword evidence="5" id="KW-0001">2Fe-2S</keyword>
<dbReference type="InterPro" id="IPR003149">
    <property type="entry name" value="Fe_hydrogenase_ssu"/>
</dbReference>
<organism evidence="17">
    <name type="scientific">bioreactor metagenome</name>
    <dbReference type="NCBI Taxonomy" id="1076179"/>
    <lineage>
        <taxon>unclassified sequences</taxon>
        <taxon>metagenomes</taxon>
        <taxon>ecological metagenomes</taxon>
    </lineage>
</organism>
<dbReference type="EC" id="1.12.1.3" evidence="17"/>
<dbReference type="GO" id="GO:0050583">
    <property type="term" value="F:hydrogen dehydrogenase (NADP+) activity"/>
    <property type="evidence" value="ECO:0007669"/>
    <property type="project" value="UniProtKB-EC"/>
</dbReference>
<evidence type="ECO:0000259" key="14">
    <source>
        <dbReference type="PROSITE" id="PS51085"/>
    </source>
</evidence>
<evidence type="ECO:0000256" key="8">
    <source>
        <dbReference type="ARBA" id="ARBA00022967"/>
    </source>
</evidence>
<comment type="caution">
    <text evidence="17">The sequence shown here is derived from an EMBL/GenBank/DDBJ whole genome shotgun (WGS) entry which is preliminary data.</text>
</comment>
<dbReference type="CDD" id="cd00207">
    <property type="entry name" value="fer2"/>
    <property type="match status" value="1"/>
</dbReference>
<evidence type="ECO:0000256" key="13">
    <source>
        <dbReference type="ARBA" id="ARBA00034078"/>
    </source>
</evidence>
<feature type="domain" description="2Fe-2S ferredoxin-type" evidence="14">
    <location>
        <begin position="4"/>
        <end position="82"/>
    </location>
</feature>
<feature type="domain" description="4Fe-4S ferredoxin-type" evidence="15">
    <location>
        <begin position="142"/>
        <end position="172"/>
    </location>
</feature>
<comment type="cofactor">
    <cofactor evidence="13">
        <name>[2Fe-2S] cluster</name>
        <dbReference type="ChEBI" id="CHEBI:190135"/>
    </cofactor>
</comment>
<evidence type="ECO:0000256" key="7">
    <source>
        <dbReference type="ARBA" id="ARBA00022737"/>
    </source>
</evidence>
<dbReference type="SUPFAM" id="SSF54862">
    <property type="entry name" value="4Fe-4S ferredoxins"/>
    <property type="match status" value="1"/>
</dbReference>
<dbReference type="GO" id="GO:0051539">
    <property type="term" value="F:4 iron, 4 sulfur cluster binding"/>
    <property type="evidence" value="ECO:0007669"/>
    <property type="project" value="UniProtKB-KW"/>
</dbReference>
<evidence type="ECO:0000313" key="17">
    <source>
        <dbReference type="EMBL" id="MPM12520.1"/>
    </source>
</evidence>
<dbReference type="NCBIfam" id="TIGR02512">
    <property type="entry name" value="FeFe_hydrog_A"/>
    <property type="match status" value="1"/>
</dbReference>
<dbReference type="Pfam" id="PF12838">
    <property type="entry name" value="Fer4_7"/>
    <property type="match status" value="1"/>
</dbReference>
<evidence type="ECO:0000256" key="9">
    <source>
        <dbReference type="ARBA" id="ARBA00023004"/>
    </source>
</evidence>
<reference evidence="17" key="1">
    <citation type="submission" date="2019-08" db="EMBL/GenBank/DDBJ databases">
        <authorList>
            <person name="Kucharzyk K."/>
            <person name="Murdoch R.W."/>
            <person name="Higgins S."/>
            <person name="Loffler F."/>
        </authorList>
    </citation>
    <scope>NUCLEOTIDE SEQUENCE</scope>
</reference>
<dbReference type="InterPro" id="IPR013352">
    <property type="entry name" value="Fe_hydrogenase_subset"/>
</dbReference>
<dbReference type="Gene3D" id="3.10.20.740">
    <property type="match status" value="1"/>
</dbReference>
<gene>
    <name evidence="17" type="primary">hndD_19</name>
    <name evidence="17" type="ORF">SDC9_58873</name>
</gene>
<accession>A0A644X8L8</accession>
<dbReference type="GO" id="GO:0016020">
    <property type="term" value="C:membrane"/>
    <property type="evidence" value="ECO:0007669"/>
    <property type="project" value="UniProtKB-SubCell"/>
</dbReference>
<dbReference type="SMART" id="SM00929">
    <property type="entry name" value="NADH-G_4Fe-4S_3"/>
    <property type="match status" value="1"/>
</dbReference>
<dbReference type="InterPro" id="IPR019574">
    <property type="entry name" value="NADH_UbQ_OxRdtase_Gsu_4Fe4S-bd"/>
</dbReference>
<dbReference type="InterPro" id="IPR004108">
    <property type="entry name" value="Fe_hydrogenase_lsu_C"/>
</dbReference>